<sequence>MGNKLYVGNLPYSVRDEDLQQSFGQFGAVTSAKVMMERDTGRSKGFGFVEMGNDAEAQSAIAGMNGQPLGGRSVVVNEARPMEARPPRSGGFGGGGGGYGGGGGGGGGDRSGGGGYGGGGGGGGRSGGGGGDGGFRSPYGGGGSGGGRSGGGGGGRGGY</sequence>
<keyword evidence="5" id="KW-1185">Reference proteome</keyword>
<gene>
    <name evidence="4" type="ORF">GCM10011496_08110</name>
</gene>
<dbReference type="EMBL" id="BMIG01000002">
    <property type="protein sequence ID" value="GGA89657.1"/>
    <property type="molecule type" value="Genomic_DNA"/>
</dbReference>
<feature type="domain" description="RRM" evidence="3">
    <location>
        <begin position="3"/>
        <end position="81"/>
    </location>
</feature>
<dbReference type="Gene3D" id="3.30.70.330">
    <property type="match status" value="1"/>
</dbReference>
<reference evidence="4" key="2">
    <citation type="submission" date="2020-09" db="EMBL/GenBank/DDBJ databases">
        <authorList>
            <person name="Sun Q."/>
            <person name="Zhou Y."/>
        </authorList>
    </citation>
    <scope>NUCLEOTIDE SEQUENCE</scope>
    <source>
        <strain evidence="4">CGMCC 1.15322</strain>
    </source>
</reference>
<organism evidence="4 5">
    <name type="scientific">Polaromonas eurypsychrophila</name>
    <dbReference type="NCBI Taxonomy" id="1614635"/>
    <lineage>
        <taxon>Bacteria</taxon>
        <taxon>Pseudomonadati</taxon>
        <taxon>Pseudomonadota</taxon>
        <taxon>Betaproteobacteria</taxon>
        <taxon>Burkholderiales</taxon>
        <taxon>Comamonadaceae</taxon>
        <taxon>Polaromonas</taxon>
    </lineage>
</organism>
<evidence type="ECO:0000256" key="2">
    <source>
        <dbReference type="SAM" id="MobiDB-lite"/>
    </source>
</evidence>
<reference evidence="4" key="1">
    <citation type="journal article" date="2014" name="Int. J. Syst. Evol. Microbiol.">
        <title>Complete genome sequence of Corynebacterium casei LMG S-19264T (=DSM 44701T), isolated from a smear-ripened cheese.</title>
        <authorList>
            <consortium name="US DOE Joint Genome Institute (JGI-PGF)"/>
            <person name="Walter F."/>
            <person name="Albersmeier A."/>
            <person name="Kalinowski J."/>
            <person name="Ruckert C."/>
        </authorList>
    </citation>
    <scope>NUCLEOTIDE SEQUENCE</scope>
    <source>
        <strain evidence="4">CGMCC 1.15322</strain>
    </source>
</reference>
<evidence type="ECO:0000313" key="5">
    <source>
        <dbReference type="Proteomes" id="UP000620596"/>
    </source>
</evidence>
<dbReference type="CDD" id="cd21608">
    <property type="entry name" value="RRM2_NsCP33_like"/>
    <property type="match status" value="1"/>
</dbReference>
<feature type="region of interest" description="Disordered" evidence="2">
    <location>
        <begin position="81"/>
        <end position="159"/>
    </location>
</feature>
<protein>
    <recommendedName>
        <fullName evidence="3">RRM domain-containing protein</fullName>
    </recommendedName>
</protein>
<dbReference type="InterPro" id="IPR035979">
    <property type="entry name" value="RBD_domain_sf"/>
</dbReference>
<evidence type="ECO:0000313" key="4">
    <source>
        <dbReference type="EMBL" id="GGA89657.1"/>
    </source>
</evidence>
<dbReference type="InterPro" id="IPR048289">
    <property type="entry name" value="RRM2_NsCP33-like"/>
</dbReference>
<dbReference type="Proteomes" id="UP000620596">
    <property type="component" value="Unassembled WGS sequence"/>
</dbReference>
<dbReference type="InterPro" id="IPR052462">
    <property type="entry name" value="SLIRP/GR-RBP-like"/>
</dbReference>
<comment type="caution">
    <text evidence="4">The sequence shown here is derived from an EMBL/GenBank/DDBJ whole genome shotgun (WGS) entry which is preliminary data.</text>
</comment>
<name>A0A916WDF2_9BURK</name>
<dbReference type="SUPFAM" id="SSF54928">
    <property type="entry name" value="RNA-binding domain, RBD"/>
    <property type="match status" value="1"/>
</dbReference>
<dbReference type="InterPro" id="IPR000504">
    <property type="entry name" value="RRM_dom"/>
</dbReference>
<dbReference type="SMART" id="SM00360">
    <property type="entry name" value="RRM"/>
    <property type="match status" value="1"/>
</dbReference>
<evidence type="ECO:0000256" key="1">
    <source>
        <dbReference type="ARBA" id="ARBA00022884"/>
    </source>
</evidence>
<proteinExistence type="predicted"/>
<dbReference type="AlphaFoldDB" id="A0A916WDF2"/>
<dbReference type="PROSITE" id="PS50102">
    <property type="entry name" value="RRM"/>
    <property type="match status" value="1"/>
</dbReference>
<dbReference type="PANTHER" id="PTHR48027">
    <property type="entry name" value="HETEROGENEOUS NUCLEAR RIBONUCLEOPROTEIN 87F-RELATED"/>
    <property type="match status" value="1"/>
</dbReference>
<dbReference type="InterPro" id="IPR012677">
    <property type="entry name" value="Nucleotide-bd_a/b_plait_sf"/>
</dbReference>
<feature type="compositionally biased region" description="Gly residues" evidence="2">
    <location>
        <begin position="90"/>
        <end position="159"/>
    </location>
</feature>
<keyword evidence="1" id="KW-0694">RNA-binding</keyword>
<evidence type="ECO:0000259" key="3">
    <source>
        <dbReference type="PROSITE" id="PS50102"/>
    </source>
</evidence>
<dbReference type="Pfam" id="PF00076">
    <property type="entry name" value="RRM_1"/>
    <property type="match status" value="1"/>
</dbReference>
<accession>A0A916WDF2</accession>
<dbReference type="RefSeq" id="WP_188706835.1">
    <property type="nucleotide sequence ID" value="NZ_BMIG01000002.1"/>
</dbReference>
<dbReference type="GO" id="GO:0003723">
    <property type="term" value="F:RNA binding"/>
    <property type="evidence" value="ECO:0007669"/>
    <property type="project" value="UniProtKB-KW"/>
</dbReference>